<evidence type="ECO:0000313" key="18">
    <source>
        <dbReference type="Proteomes" id="UP000253769"/>
    </source>
</evidence>
<dbReference type="PIRSF" id="PIRSF004491">
    <property type="entry name" value="FAD_Synth"/>
    <property type="match status" value="1"/>
</dbReference>
<evidence type="ECO:0000256" key="1">
    <source>
        <dbReference type="ARBA" id="ARBA00002121"/>
    </source>
</evidence>
<comment type="pathway">
    <text evidence="2 15">Cofactor biosynthesis; FAD biosynthesis; FAD from FMN: step 1/1.</text>
</comment>
<dbReference type="InterPro" id="IPR023465">
    <property type="entry name" value="Riboflavin_kinase_dom_sf"/>
</dbReference>
<comment type="function">
    <text evidence="1">Catalyzes the phosphorylation of riboflavin to FMN followed by the adenylation of FMN to FAD.</text>
</comment>
<evidence type="ECO:0000256" key="2">
    <source>
        <dbReference type="ARBA" id="ARBA00004726"/>
    </source>
</evidence>
<dbReference type="GO" id="GO:0005524">
    <property type="term" value="F:ATP binding"/>
    <property type="evidence" value="ECO:0007669"/>
    <property type="project" value="UniProtKB-UniRule"/>
</dbReference>
<evidence type="ECO:0000256" key="8">
    <source>
        <dbReference type="ARBA" id="ARBA00022741"/>
    </source>
</evidence>
<evidence type="ECO:0000256" key="14">
    <source>
        <dbReference type="ARBA" id="ARBA00049494"/>
    </source>
</evidence>
<dbReference type="NCBIfam" id="NF004159">
    <property type="entry name" value="PRK05627.1-2"/>
    <property type="match status" value="1"/>
</dbReference>
<dbReference type="NCBIfam" id="NF004160">
    <property type="entry name" value="PRK05627.1-3"/>
    <property type="match status" value="1"/>
</dbReference>
<dbReference type="SMART" id="SM00904">
    <property type="entry name" value="Flavokinase"/>
    <property type="match status" value="1"/>
</dbReference>
<gene>
    <name evidence="17" type="ORF">DV711_17755</name>
</gene>
<comment type="catalytic activity">
    <reaction evidence="13 15">
        <text>riboflavin + ATP = FMN + ADP + H(+)</text>
        <dbReference type="Rhea" id="RHEA:14357"/>
        <dbReference type="ChEBI" id="CHEBI:15378"/>
        <dbReference type="ChEBI" id="CHEBI:30616"/>
        <dbReference type="ChEBI" id="CHEBI:57986"/>
        <dbReference type="ChEBI" id="CHEBI:58210"/>
        <dbReference type="ChEBI" id="CHEBI:456216"/>
        <dbReference type="EC" id="2.7.1.26"/>
    </reaction>
</comment>
<dbReference type="SUPFAM" id="SSF82114">
    <property type="entry name" value="Riboflavin kinase-like"/>
    <property type="match status" value="1"/>
</dbReference>
<sequence>MELIRGLHNLRDQHRGCVATIGNFDGVHLGHHRVLDQVREKAAALGLPSVAIVFEPQPREFFEGPKAPPRLTRFRDKFELIRAHGIDRVFCLHFNQSLRSLTAEQFIDRLLLSGLAVKYFVVGDDFRFGCDRAGDFALLQHYGNSHDFTVVNTRTHLIDDERVSSTRIRQALAEHRFELAGRLLGRPYQVSGKVIHGRKLGRQLGLPTANISLQRKRLAFDGVYIVDALTEDGQRLAGVANVGVRPTVNGDHPLLEVHLLDFSGRLYGQRLQVEFLAHVRPEQKFDGVEALKQQILDDIAFARSWREGRD</sequence>
<evidence type="ECO:0000259" key="16">
    <source>
        <dbReference type="SMART" id="SM00904"/>
    </source>
</evidence>
<evidence type="ECO:0000256" key="7">
    <source>
        <dbReference type="ARBA" id="ARBA00022695"/>
    </source>
</evidence>
<comment type="similarity">
    <text evidence="15">Belongs to the ribF family.</text>
</comment>
<evidence type="ECO:0000256" key="5">
    <source>
        <dbReference type="ARBA" id="ARBA00022643"/>
    </source>
</evidence>
<dbReference type="GO" id="GO:0008531">
    <property type="term" value="F:riboflavin kinase activity"/>
    <property type="evidence" value="ECO:0007669"/>
    <property type="project" value="UniProtKB-UniRule"/>
</dbReference>
<organism evidence="17 18">
    <name type="scientific">Motiliproteus coralliicola</name>
    <dbReference type="NCBI Taxonomy" id="2283196"/>
    <lineage>
        <taxon>Bacteria</taxon>
        <taxon>Pseudomonadati</taxon>
        <taxon>Pseudomonadota</taxon>
        <taxon>Gammaproteobacteria</taxon>
        <taxon>Oceanospirillales</taxon>
        <taxon>Oceanospirillaceae</taxon>
        <taxon>Motiliproteus</taxon>
    </lineage>
</organism>
<proteinExistence type="inferred from homology"/>
<evidence type="ECO:0000256" key="6">
    <source>
        <dbReference type="ARBA" id="ARBA00022679"/>
    </source>
</evidence>
<evidence type="ECO:0000256" key="10">
    <source>
        <dbReference type="ARBA" id="ARBA00022827"/>
    </source>
</evidence>
<keyword evidence="12" id="KW-0511">Multifunctional enzyme</keyword>
<keyword evidence="5 15" id="KW-0288">FMN</keyword>
<feature type="domain" description="Riboflavin kinase" evidence="16">
    <location>
        <begin position="183"/>
        <end position="307"/>
    </location>
</feature>
<dbReference type="InterPro" id="IPR015865">
    <property type="entry name" value="Riboflavin_kinase_bac/euk"/>
</dbReference>
<evidence type="ECO:0000256" key="3">
    <source>
        <dbReference type="ARBA" id="ARBA00005201"/>
    </source>
</evidence>
<evidence type="ECO:0000256" key="9">
    <source>
        <dbReference type="ARBA" id="ARBA00022777"/>
    </source>
</evidence>
<dbReference type="UniPathway" id="UPA00277">
    <property type="reaction ID" value="UER00407"/>
</dbReference>
<comment type="caution">
    <text evidence="17">The sequence shown here is derived from an EMBL/GenBank/DDBJ whole genome shotgun (WGS) entry which is preliminary data.</text>
</comment>
<dbReference type="SUPFAM" id="SSF52374">
    <property type="entry name" value="Nucleotidylyl transferase"/>
    <property type="match status" value="1"/>
</dbReference>
<dbReference type="OrthoDB" id="9803667at2"/>
<dbReference type="InterPro" id="IPR002606">
    <property type="entry name" value="Riboflavin_kinase_bac"/>
</dbReference>
<keyword evidence="9 15" id="KW-0418">Kinase</keyword>
<reference evidence="17 18" key="1">
    <citation type="submission" date="2018-07" db="EMBL/GenBank/DDBJ databases">
        <title>Motiliproteus coralliicola sp. nov., a bacterium isolated from Coral.</title>
        <authorList>
            <person name="Wang G."/>
        </authorList>
    </citation>
    <scope>NUCLEOTIDE SEQUENCE [LARGE SCALE GENOMIC DNA]</scope>
    <source>
        <strain evidence="17 18">C34</strain>
    </source>
</reference>
<comment type="pathway">
    <text evidence="3 15">Cofactor biosynthesis; FMN biosynthesis; FMN from riboflavin (ATP route): step 1/1.</text>
</comment>
<dbReference type="GO" id="GO:0003919">
    <property type="term" value="F:FMN adenylyltransferase activity"/>
    <property type="evidence" value="ECO:0007669"/>
    <property type="project" value="UniProtKB-UniRule"/>
</dbReference>
<dbReference type="NCBIfam" id="NF004163">
    <property type="entry name" value="PRK05627.1-6"/>
    <property type="match status" value="1"/>
</dbReference>
<dbReference type="PANTHER" id="PTHR22749">
    <property type="entry name" value="RIBOFLAVIN KINASE/FMN ADENYLYLTRANSFERASE"/>
    <property type="match status" value="1"/>
</dbReference>
<dbReference type="EC" id="2.7.7.2" evidence="15"/>
<dbReference type="InterPro" id="IPR015864">
    <property type="entry name" value="FAD_synthase"/>
</dbReference>
<evidence type="ECO:0000313" key="17">
    <source>
        <dbReference type="EMBL" id="RDE18491.1"/>
    </source>
</evidence>
<comment type="catalytic activity">
    <reaction evidence="14 15">
        <text>FMN + ATP + H(+) = FAD + diphosphate</text>
        <dbReference type="Rhea" id="RHEA:17237"/>
        <dbReference type="ChEBI" id="CHEBI:15378"/>
        <dbReference type="ChEBI" id="CHEBI:30616"/>
        <dbReference type="ChEBI" id="CHEBI:33019"/>
        <dbReference type="ChEBI" id="CHEBI:57692"/>
        <dbReference type="ChEBI" id="CHEBI:58210"/>
        <dbReference type="EC" id="2.7.7.2"/>
    </reaction>
</comment>
<evidence type="ECO:0000256" key="13">
    <source>
        <dbReference type="ARBA" id="ARBA00047880"/>
    </source>
</evidence>
<dbReference type="Pfam" id="PF06574">
    <property type="entry name" value="FAD_syn"/>
    <property type="match status" value="1"/>
</dbReference>
<dbReference type="FunFam" id="3.40.50.620:FF:000021">
    <property type="entry name" value="Riboflavin biosynthesis protein"/>
    <property type="match status" value="1"/>
</dbReference>
<dbReference type="EMBL" id="QQOH01000005">
    <property type="protein sequence ID" value="RDE18491.1"/>
    <property type="molecule type" value="Genomic_DNA"/>
</dbReference>
<accession>A0A369WB15</accession>
<dbReference type="PANTHER" id="PTHR22749:SF6">
    <property type="entry name" value="RIBOFLAVIN KINASE"/>
    <property type="match status" value="1"/>
</dbReference>
<dbReference type="Proteomes" id="UP000253769">
    <property type="component" value="Unassembled WGS sequence"/>
</dbReference>
<dbReference type="GO" id="GO:0009398">
    <property type="term" value="P:FMN biosynthetic process"/>
    <property type="evidence" value="ECO:0007669"/>
    <property type="project" value="UniProtKB-UniRule"/>
</dbReference>
<dbReference type="EC" id="2.7.1.26" evidence="15"/>
<dbReference type="Gene3D" id="2.40.30.30">
    <property type="entry name" value="Riboflavin kinase-like"/>
    <property type="match status" value="1"/>
</dbReference>
<dbReference type="NCBIfam" id="TIGR00083">
    <property type="entry name" value="ribF"/>
    <property type="match status" value="1"/>
</dbReference>
<dbReference type="RefSeq" id="WP_114697069.1">
    <property type="nucleotide sequence ID" value="NZ_QQOH01000005.1"/>
</dbReference>
<protein>
    <recommendedName>
        <fullName evidence="15">Riboflavin biosynthesis protein</fullName>
    </recommendedName>
    <domain>
        <recommendedName>
            <fullName evidence="15">Riboflavin kinase</fullName>
            <ecNumber evidence="15">2.7.1.26</ecNumber>
        </recommendedName>
        <alternativeName>
            <fullName evidence="15">Flavokinase</fullName>
        </alternativeName>
    </domain>
    <domain>
        <recommendedName>
            <fullName evidence="15">FMN adenylyltransferase</fullName>
            <ecNumber evidence="15">2.7.7.2</ecNumber>
        </recommendedName>
        <alternativeName>
            <fullName evidence="15">FAD pyrophosphorylase</fullName>
        </alternativeName>
        <alternativeName>
            <fullName evidence="15">FAD synthase</fullName>
        </alternativeName>
    </domain>
</protein>
<evidence type="ECO:0000256" key="4">
    <source>
        <dbReference type="ARBA" id="ARBA00022630"/>
    </source>
</evidence>
<keyword evidence="8 15" id="KW-0547">Nucleotide-binding</keyword>
<keyword evidence="4 15" id="KW-0285">Flavoprotein</keyword>
<dbReference type="CDD" id="cd02064">
    <property type="entry name" value="FAD_synthetase_N"/>
    <property type="match status" value="1"/>
</dbReference>
<evidence type="ECO:0000256" key="15">
    <source>
        <dbReference type="PIRNR" id="PIRNR004491"/>
    </source>
</evidence>
<dbReference type="AlphaFoldDB" id="A0A369WB15"/>
<keyword evidence="11 15" id="KW-0067">ATP-binding</keyword>
<keyword evidence="7 15" id="KW-0548">Nucleotidyltransferase</keyword>
<dbReference type="InterPro" id="IPR023468">
    <property type="entry name" value="Riboflavin_kinase"/>
</dbReference>
<keyword evidence="10 15" id="KW-0274">FAD</keyword>
<keyword evidence="6 15" id="KW-0808">Transferase</keyword>
<name>A0A369WB15_9GAMM</name>
<dbReference type="Pfam" id="PF01687">
    <property type="entry name" value="Flavokinase"/>
    <property type="match status" value="1"/>
</dbReference>
<evidence type="ECO:0000256" key="12">
    <source>
        <dbReference type="ARBA" id="ARBA00023268"/>
    </source>
</evidence>
<dbReference type="NCBIfam" id="NF004162">
    <property type="entry name" value="PRK05627.1-5"/>
    <property type="match status" value="1"/>
</dbReference>
<dbReference type="GO" id="GO:0006747">
    <property type="term" value="P:FAD biosynthetic process"/>
    <property type="evidence" value="ECO:0007669"/>
    <property type="project" value="UniProtKB-UniRule"/>
</dbReference>
<dbReference type="UniPathway" id="UPA00276">
    <property type="reaction ID" value="UER00406"/>
</dbReference>
<dbReference type="GO" id="GO:0009231">
    <property type="term" value="P:riboflavin biosynthetic process"/>
    <property type="evidence" value="ECO:0007669"/>
    <property type="project" value="InterPro"/>
</dbReference>
<dbReference type="Gene3D" id="3.40.50.620">
    <property type="entry name" value="HUPs"/>
    <property type="match status" value="1"/>
</dbReference>
<dbReference type="InterPro" id="IPR014729">
    <property type="entry name" value="Rossmann-like_a/b/a_fold"/>
</dbReference>
<keyword evidence="18" id="KW-1185">Reference proteome</keyword>
<evidence type="ECO:0000256" key="11">
    <source>
        <dbReference type="ARBA" id="ARBA00022840"/>
    </source>
</evidence>